<dbReference type="Pfam" id="PF04634">
    <property type="entry name" value="YezG-like"/>
    <property type="match status" value="1"/>
</dbReference>
<evidence type="ECO:0000313" key="2">
    <source>
        <dbReference type="Proteomes" id="UP001595476"/>
    </source>
</evidence>
<reference evidence="2" key="1">
    <citation type="journal article" date="2019" name="Int. J. Syst. Evol. Microbiol.">
        <title>The Global Catalogue of Microorganisms (GCM) 10K type strain sequencing project: providing services to taxonomists for standard genome sequencing and annotation.</title>
        <authorList>
            <consortium name="The Broad Institute Genomics Platform"/>
            <consortium name="The Broad Institute Genome Sequencing Center for Infectious Disease"/>
            <person name="Wu L."/>
            <person name="Ma J."/>
        </authorList>
    </citation>
    <scope>NUCLEOTIDE SEQUENCE [LARGE SCALE GENOMIC DNA]</scope>
    <source>
        <strain evidence="2">KCTC 52438</strain>
    </source>
</reference>
<dbReference type="RefSeq" id="WP_386723390.1">
    <property type="nucleotide sequence ID" value="NZ_JBHRSZ010000009.1"/>
</dbReference>
<dbReference type="Proteomes" id="UP001595476">
    <property type="component" value="Unassembled WGS sequence"/>
</dbReference>
<gene>
    <name evidence="1" type="ORF">ACFOEK_20685</name>
</gene>
<name>A0ABV7HMU6_9GAMM</name>
<keyword evidence="2" id="KW-1185">Reference proteome</keyword>
<dbReference type="InterPro" id="IPR036170">
    <property type="entry name" value="YezG-like_sf"/>
</dbReference>
<organism evidence="1 2">
    <name type="scientific">Litoribrevibacter euphylliae</name>
    <dbReference type="NCBI Taxonomy" id="1834034"/>
    <lineage>
        <taxon>Bacteria</taxon>
        <taxon>Pseudomonadati</taxon>
        <taxon>Pseudomonadota</taxon>
        <taxon>Gammaproteobacteria</taxon>
        <taxon>Oceanospirillales</taxon>
        <taxon>Oceanospirillaceae</taxon>
        <taxon>Litoribrevibacter</taxon>
    </lineage>
</organism>
<dbReference type="InterPro" id="IPR006728">
    <property type="entry name" value="YezG-like"/>
</dbReference>
<comment type="caution">
    <text evidence="1">The sequence shown here is derived from an EMBL/GenBank/DDBJ whole genome shotgun (WGS) entry which is preliminary data.</text>
</comment>
<proteinExistence type="predicted"/>
<dbReference type="Gene3D" id="3.30.500.20">
    <property type="entry name" value="BH3703-like domains"/>
    <property type="match status" value="1"/>
</dbReference>
<accession>A0ABV7HMU6</accession>
<dbReference type="EMBL" id="JBHRSZ010000009">
    <property type="protein sequence ID" value="MFC3153470.1"/>
    <property type="molecule type" value="Genomic_DNA"/>
</dbReference>
<sequence length="134" mass="15419">MKALFEKLLSKSKNIEKVSLPKDAESYYKPIAQALADMAPENWATIRVGSKIFEDSAHLTFRCFVGAPPQQKFINYPRAQVQIVENLLKELKQYHIQCNEPWIGCLFEVNNTGKYKVHYFYEDIELSAIADSNT</sequence>
<dbReference type="SUPFAM" id="SSF160424">
    <property type="entry name" value="BH3703-like"/>
    <property type="match status" value="1"/>
</dbReference>
<evidence type="ECO:0000313" key="1">
    <source>
        <dbReference type="EMBL" id="MFC3153470.1"/>
    </source>
</evidence>
<protein>
    <submittedName>
        <fullName evidence="1">Immunity protein YezG family protein</fullName>
    </submittedName>
</protein>